<keyword evidence="2" id="KW-1185">Reference proteome</keyword>
<accession>A0A6A6ZLK0</accession>
<sequence>MATTPLSDSDYDRATTALPEAYDSPHFQFAEAFSNLLLCHPVARTPAERTFLSLLLSKNIWQGIQKHRPTREIVPDDMRLCCTYRGDPHPESVMEIVAQCEDMVYSIVRVKAKDGNDDVVRRFCENMRGLGERQVRRLIGEGGQGVEEREV</sequence>
<proteinExistence type="predicted"/>
<gene>
    <name evidence="1" type="ORF">CC86DRAFT_386126</name>
</gene>
<reference evidence="1" key="1">
    <citation type="journal article" date="2020" name="Stud. Mycol.">
        <title>101 Dothideomycetes genomes: a test case for predicting lifestyles and emergence of pathogens.</title>
        <authorList>
            <person name="Haridas S."/>
            <person name="Albert R."/>
            <person name="Binder M."/>
            <person name="Bloem J."/>
            <person name="Labutti K."/>
            <person name="Salamov A."/>
            <person name="Andreopoulos B."/>
            <person name="Baker S."/>
            <person name="Barry K."/>
            <person name="Bills G."/>
            <person name="Bluhm B."/>
            <person name="Cannon C."/>
            <person name="Castanera R."/>
            <person name="Culley D."/>
            <person name="Daum C."/>
            <person name="Ezra D."/>
            <person name="Gonzalez J."/>
            <person name="Henrissat B."/>
            <person name="Kuo A."/>
            <person name="Liang C."/>
            <person name="Lipzen A."/>
            <person name="Lutzoni F."/>
            <person name="Magnuson J."/>
            <person name="Mondo S."/>
            <person name="Nolan M."/>
            <person name="Ohm R."/>
            <person name="Pangilinan J."/>
            <person name="Park H.-J."/>
            <person name="Ramirez L."/>
            <person name="Alfaro M."/>
            <person name="Sun H."/>
            <person name="Tritt A."/>
            <person name="Yoshinaga Y."/>
            <person name="Zwiers L.-H."/>
            <person name="Turgeon B."/>
            <person name="Goodwin S."/>
            <person name="Spatafora J."/>
            <person name="Crous P."/>
            <person name="Grigoriev I."/>
        </authorList>
    </citation>
    <scope>NUCLEOTIDE SEQUENCE</scope>
    <source>
        <strain evidence="1">CBS 113818</strain>
    </source>
</reference>
<dbReference type="EMBL" id="MU006236">
    <property type="protein sequence ID" value="KAF2821748.1"/>
    <property type="molecule type" value="Genomic_DNA"/>
</dbReference>
<name>A0A6A6ZLK0_9PLEO</name>
<protein>
    <submittedName>
        <fullName evidence="1">Uncharacterized protein</fullName>
    </submittedName>
</protein>
<evidence type="ECO:0000313" key="2">
    <source>
        <dbReference type="Proteomes" id="UP000799424"/>
    </source>
</evidence>
<dbReference type="Proteomes" id="UP000799424">
    <property type="component" value="Unassembled WGS sequence"/>
</dbReference>
<organism evidence="1 2">
    <name type="scientific">Ophiobolus disseminans</name>
    <dbReference type="NCBI Taxonomy" id="1469910"/>
    <lineage>
        <taxon>Eukaryota</taxon>
        <taxon>Fungi</taxon>
        <taxon>Dikarya</taxon>
        <taxon>Ascomycota</taxon>
        <taxon>Pezizomycotina</taxon>
        <taxon>Dothideomycetes</taxon>
        <taxon>Pleosporomycetidae</taxon>
        <taxon>Pleosporales</taxon>
        <taxon>Pleosporineae</taxon>
        <taxon>Phaeosphaeriaceae</taxon>
        <taxon>Ophiobolus</taxon>
    </lineage>
</organism>
<dbReference type="AlphaFoldDB" id="A0A6A6ZLK0"/>
<evidence type="ECO:0000313" key="1">
    <source>
        <dbReference type="EMBL" id="KAF2821748.1"/>
    </source>
</evidence>